<evidence type="ECO:0000256" key="11">
    <source>
        <dbReference type="PROSITE-ProRule" id="PRU00886"/>
    </source>
</evidence>
<dbReference type="PRINTS" id="PR00097">
    <property type="entry name" value="ANTSNTHASEII"/>
</dbReference>
<proteinExistence type="predicted"/>
<dbReference type="FunFam" id="3.40.50.620:FF:000044">
    <property type="entry name" value="GMP synthase [glutamine-hydrolyzing]"/>
    <property type="match status" value="1"/>
</dbReference>
<dbReference type="Proteomes" id="UP000694920">
    <property type="component" value="Unplaced"/>
</dbReference>
<evidence type="ECO:0000256" key="1">
    <source>
        <dbReference type="ARBA" id="ARBA00005153"/>
    </source>
</evidence>
<dbReference type="Gene3D" id="3.40.50.620">
    <property type="entry name" value="HUPs"/>
    <property type="match status" value="1"/>
</dbReference>
<organism evidence="13 14">
    <name type="scientific">Cephus cinctus</name>
    <name type="common">Wheat stem sawfly</name>
    <dbReference type="NCBI Taxonomy" id="211228"/>
    <lineage>
        <taxon>Eukaryota</taxon>
        <taxon>Metazoa</taxon>
        <taxon>Ecdysozoa</taxon>
        <taxon>Arthropoda</taxon>
        <taxon>Hexapoda</taxon>
        <taxon>Insecta</taxon>
        <taxon>Pterygota</taxon>
        <taxon>Neoptera</taxon>
        <taxon>Endopterygota</taxon>
        <taxon>Hymenoptera</taxon>
        <taxon>Cephoidea</taxon>
        <taxon>Cephidae</taxon>
        <taxon>Cephus</taxon>
    </lineage>
</organism>
<feature type="domain" description="GMPS ATP-PPase" evidence="12">
    <location>
        <begin position="250"/>
        <end position="486"/>
    </location>
</feature>
<evidence type="ECO:0000259" key="12">
    <source>
        <dbReference type="PROSITE" id="PS51553"/>
    </source>
</evidence>
<dbReference type="RefSeq" id="XP_015604604.1">
    <property type="nucleotide sequence ID" value="XM_015749118.2"/>
</dbReference>
<dbReference type="GO" id="GO:0005829">
    <property type="term" value="C:cytosol"/>
    <property type="evidence" value="ECO:0007669"/>
    <property type="project" value="TreeGrafter"/>
</dbReference>
<evidence type="ECO:0000256" key="7">
    <source>
        <dbReference type="ARBA" id="ARBA00022755"/>
    </source>
</evidence>
<keyword evidence="6 11" id="KW-0332">GMP biosynthesis</keyword>
<dbReference type="InterPro" id="IPR014729">
    <property type="entry name" value="Rossmann-like_a/b/a_fold"/>
</dbReference>
<gene>
    <name evidence="14" type="primary">LOC107272187</name>
</gene>
<dbReference type="CTD" id="45830"/>
<dbReference type="Pfam" id="PF02540">
    <property type="entry name" value="NAD_synthase"/>
    <property type="match status" value="1"/>
</dbReference>
<evidence type="ECO:0000256" key="4">
    <source>
        <dbReference type="ARBA" id="ARBA00022598"/>
    </source>
</evidence>
<dbReference type="GO" id="GO:0003921">
    <property type="term" value="F:GMP synthase activity"/>
    <property type="evidence" value="ECO:0007669"/>
    <property type="project" value="InterPro"/>
</dbReference>
<evidence type="ECO:0000313" key="13">
    <source>
        <dbReference type="Proteomes" id="UP000694920"/>
    </source>
</evidence>
<dbReference type="Gene3D" id="3.30.300.10">
    <property type="match status" value="2"/>
</dbReference>
<dbReference type="InterPro" id="IPR029062">
    <property type="entry name" value="Class_I_gatase-like"/>
</dbReference>
<evidence type="ECO:0000256" key="8">
    <source>
        <dbReference type="ARBA" id="ARBA00022840"/>
    </source>
</evidence>
<evidence type="ECO:0000256" key="3">
    <source>
        <dbReference type="ARBA" id="ARBA00012746"/>
    </source>
</evidence>
<dbReference type="FunFam" id="3.30.300.10:FF:000014">
    <property type="entry name" value="Burgundy, isoform B"/>
    <property type="match status" value="1"/>
</dbReference>
<accession>A0AAJ7C8L1</accession>
<evidence type="ECO:0000256" key="5">
    <source>
        <dbReference type="ARBA" id="ARBA00022741"/>
    </source>
</evidence>
<dbReference type="SUPFAM" id="SSF54810">
    <property type="entry name" value="GMP synthetase C-terminal dimerisation domain"/>
    <property type="match status" value="2"/>
</dbReference>
<keyword evidence="8 11" id="KW-0067">ATP-binding</keyword>
<comment type="pathway">
    <text evidence="1">Purine metabolism; GMP biosynthesis; GMP from XMP (L-Gln route): step 1/1.</text>
</comment>
<feature type="binding site" evidence="11">
    <location>
        <begin position="277"/>
        <end position="283"/>
    </location>
    <ligand>
        <name>ATP</name>
        <dbReference type="ChEBI" id="CHEBI:30616"/>
    </ligand>
</feature>
<dbReference type="KEGG" id="ccin:107272187"/>
<dbReference type="GO" id="GO:0005524">
    <property type="term" value="F:ATP binding"/>
    <property type="evidence" value="ECO:0007669"/>
    <property type="project" value="UniProtKB-UniRule"/>
</dbReference>
<keyword evidence="13" id="KW-1185">Reference proteome</keyword>
<dbReference type="NCBIfam" id="TIGR00888">
    <property type="entry name" value="guaA_Nterm"/>
    <property type="match status" value="1"/>
</dbReference>
<reference evidence="14" key="1">
    <citation type="submission" date="2025-08" db="UniProtKB">
        <authorList>
            <consortium name="RefSeq"/>
        </authorList>
    </citation>
    <scope>IDENTIFICATION</scope>
</reference>
<keyword evidence="7 11" id="KW-0658">Purine biosynthesis</keyword>
<dbReference type="EC" id="6.3.5.2" evidence="3"/>
<dbReference type="PROSITE" id="PS51553">
    <property type="entry name" value="GMPS_ATP_PPASE"/>
    <property type="match status" value="1"/>
</dbReference>
<sequence>MLLRTIHKCGNMCCWGDRNSHSNRGDEDGMEKSADGLLFRTERNNGADDSVMSIVGANERVAILDAGAQYGKVIDRKVRELCVHSEILPLDTPAFTLKEKGYKAIIISGGPSSVYAEDAPRYDADIFRIGIPVLGICYGMQMMNKEFGGTVMRKEAREDGQFPVEVDTKCLLFKGLEKDQMVLLTHGDSIDRVADTFRTTAKSSNFVVGIASDKMNLYGVQFHPEVDLTPNGKTMLHNFLFGVAGLTGNYTLRGRESQCIQYIRETVGNNKVLLLVSGGVDSTVCAALLHKALSKEQVIALHIDNGFMRKGETPFVEQSLAELGVKLRVVKAAHSFMEGQTTVPMETIGVPPNSGGTNNKTFSGISVVGPRTRLTKMLCATTNPEEKRKIIGDVFVRVANEAMTEMGLKPEEVFLGQGTLRPDLIESASSLVSGKADAIKTHHNDSELVRALREQGRVVEPLTDFHKDEVRQLGCDLGLPFPLVARHPFPGPGLAIRILCADEPYMDKDFSETQVIVKIIAEYEQMLQKKHALLNRVEGATSESERQHLRRVSSHRHVAATLLPVRSVGVQGDRRSYSYVVGLSCDEPSLDNVDWEDILFLARLIPRVCHNVNRVCYIFGQLVQHPVTDITPTHLTSNVIATLRQADHLANQVLASNGCMGAISQMPVILIPVHFDRDTVSRAPSCQRSVVLRPFCSRDFMTGTPAIPGIELPVHVVKKMVAEILTVPGISRVLYDLTSKPPGTTEWE</sequence>
<keyword evidence="9" id="KW-0315">Glutamine amidotransferase</keyword>
<dbReference type="InterPro" id="IPR025777">
    <property type="entry name" value="GMPS_ATP_PPase_dom"/>
</dbReference>
<dbReference type="CDD" id="cd01742">
    <property type="entry name" value="GATase1_GMP_Synthase"/>
    <property type="match status" value="1"/>
</dbReference>
<dbReference type="InterPro" id="IPR017926">
    <property type="entry name" value="GATASE"/>
</dbReference>
<evidence type="ECO:0000256" key="6">
    <source>
        <dbReference type="ARBA" id="ARBA00022749"/>
    </source>
</evidence>
<dbReference type="Gene3D" id="3.40.50.880">
    <property type="match status" value="1"/>
</dbReference>
<name>A0AAJ7C8L1_CEPCN</name>
<dbReference type="SUPFAM" id="SSF52317">
    <property type="entry name" value="Class I glutamine amidotransferase-like"/>
    <property type="match status" value="1"/>
</dbReference>
<dbReference type="PRINTS" id="PR00096">
    <property type="entry name" value="GATASE"/>
</dbReference>
<evidence type="ECO:0000313" key="14">
    <source>
        <dbReference type="RefSeq" id="XP_015604604.1"/>
    </source>
</evidence>
<dbReference type="InterPro" id="IPR022310">
    <property type="entry name" value="NAD/GMP_synthase"/>
</dbReference>
<evidence type="ECO:0000256" key="9">
    <source>
        <dbReference type="ARBA" id="ARBA00022962"/>
    </source>
</evidence>
<dbReference type="AlphaFoldDB" id="A0AAJ7C8L1"/>
<dbReference type="InterPro" id="IPR001674">
    <property type="entry name" value="GMP_synth_C"/>
</dbReference>
<dbReference type="Pfam" id="PF00117">
    <property type="entry name" value="GATase"/>
    <property type="match status" value="1"/>
</dbReference>
<evidence type="ECO:0000256" key="2">
    <source>
        <dbReference type="ARBA" id="ARBA00011738"/>
    </source>
</evidence>
<dbReference type="PANTHER" id="PTHR11922">
    <property type="entry name" value="GMP SYNTHASE-RELATED"/>
    <property type="match status" value="1"/>
</dbReference>
<dbReference type="SUPFAM" id="SSF52402">
    <property type="entry name" value="Adenine nucleotide alpha hydrolases-like"/>
    <property type="match status" value="1"/>
</dbReference>
<dbReference type="PANTHER" id="PTHR11922:SF2">
    <property type="entry name" value="GMP SYNTHASE [GLUTAMINE-HYDROLYZING]"/>
    <property type="match status" value="1"/>
</dbReference>
<keyword evidence="4" id="KW-0436">Ligase</keyword>
<dbReference type="PROSITE" id="PS51273">
    <property type="entry name" value="GATASE_TYPE_1"/>
    <property type="match status" value="1"/>
</dbReference>
<dbReference type="CDD" id="cd01997">
    <property type="entry name" value="GMP_synthase_C"/>
    <property type="match status" value="1"/>
</dbReference>
<comment type="subunit">
    <text evidence="2">Homodimer.</text>
</comment>
<dbReference type="FunFam" id="3.30.300.10:FF:000013">
    <property type="entry name" value="GMP synthase (Glutamine-hydrolyzing)"/>
    <property type="match status" value="1"/>
</dbReference>
<dbReference type="FunFam" id="3.40.50.880:FF:000013">
    <property type="entry name" value="GMP synthase [glutamine-hydrolyzing]"/>
    <property type="match status" value="1"/>
</dbReference>
<dbReference type="GeneID" id="107272187"/>
<dbReference type="Pfam" id="PF00958">
    <property type="entry name" value="GMP_synt_C"/>
    <property type="match status" value="1"/>
</dbReference>
<evidence type="ECO:0000256" key="10">
    <source>
        <dbReference type="ARBA" id="ARBA00031356"/>
    </source>
</evidence>
<protein>
    <recommendedName>
        <fullName evidence="3">GMP synthase (glutamine-hydrolyzing)</fullName>
        <ecNumber evidence="3">6.3.5.2</ecNumber>
    </recommendedName>
    <alternativeName>
        <fullName evidence="10">Glutamine amidotransferase</fullName>
    </alternativeName>
</protein>
<keyword evidence="5 11" id="KW-0547">Nucleotide-binding</keyword>
<dbReference type="InterPro" id="IPR004739">
    <property type="entry name" value="GMP_synth_GATase"/>
</dbReference>